<dbReference type="InterPro" id="IPR036390">
    <property type="entry name" value="WH_DNA-bd_sf"/>
</dbReference>
<dbReference type="SMART" id="SM00347">
    <property type="entry name" value="HTH_MARR"/>
    <property type="match status" value="1"/>
</dbReference>
<protein>
    <submittedName>
        <fullName evidence="2">MarR family winged helix-turn-helix transcriptional regulator</fullName>
    </submittedName>
</protein>
<reference evidence="2 3" key="1">
    <citation type="submission" date="2024-10" db="EMBL/GenBank/DDBJ databases">
        <authorList>
            <person name="Yibar A."/>
            <person name="Saticioglu I.B."/>
            <person name="Duman M."/>
            <person name="Ajmi N."/>
            <person name="Gurler F."/>
            <person name="Ay H."/>
            <person name="Onuk E."/>
            <person name="Guler S."/>
            <person name="Romalde J.L."/>
        </authorList>
    </citation>
    <scope>NUCLEOTIDE SEQUENCE [LARGE SCALE GENOMIC DNA]</scope>
    <source>
        <strain evidence="2 3">1-TCBS-A</strain>
    </source>
</reference>
<evidence type="ECO:0000259" key="1">
    <source>
        <dbReference type="PROSITE" id="PS50995"/>
    </source>
</evidence>
<feature type="domain" description="HTH marR-type" evidence="1">
    <location>
        <begin position="1"/>
        <end position="139"/>
    </location>
</feature>
<name>A0ABW7J862_9VIBR</name>
<dbReference type="Pfam" id="PF12802">
    <property type="entry name" value="MarR_2"/>
    <property type="match status" value="1"/>
</dbReference>
<gene>
    <name evidence="2" type="ORF">ACGRHZ_08005</name>
</gene>
<comment type="caution">
    <text evidence="2">The sequence shown here is derived from an EMBL/GenBank/DDBJ whole genome shotgun (WGS) entry which is preliminary data.</text>
</comment>
<evidence type="ECO:0000313" key="3">
    <source>
        <dbReference type="Proteomes" id="UP001607221"/>
    </source>
</evidence>
<dbReference type="Gene3D" id="1.10.10.10">
    <property type="entry name" value="Winged helix-like DNA-binding domain superfamily/Winged helix DNA-binding domain"/>
    <property type="match status" value="1"/>
</dbReference>
<dbReference type="Proteomes" id="UP001607221">
    <property type="component" value="Unassembled WGS sequence"/>
</dbReference>
<dbReference type="RefSeq" id="WP_038872606.1">
    <property type="nucleotide sequence ID" value="NZ_BBKZ01000054.1"/>
</dbReference>
<dbReference type="PANTHER" id="PTHR33164">
    <property type="entry name" value="TRANSCRIPTIONAL REGULATOR, MARR FAMILY"/>
    <property type="match status" value="1"/>
</dbReference>
<dbReference type="SUPFAM" id="SSF46785">
    <property type="entry name" value="Winged helix' DNA-binding domain"/>
    <property type="match status" value="1"/>
</dbReference>
<sequence length="146" mass="16480">MRDAKQDLSTLALSIFELNGHFLAIAEHIATQANLTATRWQILGAVENHPFTQAEVARKMGITRQSVQRTSNQLIDDGLLETIENPSHQKAKLLRPTSKGYEVLSKITPFHKAYAEEFCNQVGEENMHELVENITKLNNIITQINK</sequence>
<dbReference type="EMBL" id="JBIHSE010000001">
    <property type="protein sequence ID" value="MFH0271273.1"/>
    <property type="molecule type" value="Genomic_DNA"/>
</dbReference>
<organism evidence="2 3">
    <name type="scientific">Vibrio jasicida</name>
    <dbReference type="NCBI Taxonomy" id="766224"/>
    <lineage>
        <taxon>Bacteria</taxon>
        <taxon>Pseudomonadati</taxon>
        <taxon>Pseudomonadota</taxon>
        <taxon>Gammaproteobacteria</taxon>
        <taxon>Vibrionales</taxon>
        <taxon>Vibrionaceae</taxon>
        <taxon>Vibrio</taxon>
    </lineage>
</organism>
<dbReference type="PROSITE" id="PS50995">
    <property type="entry name" value="HTH_MARR_2"/>
    <property type="match status" value="1"/>
</dbReference>
<proteinExistence type="predicted"/>
<evidence type="ECO:0000313" key="2">
    <source>
        <dbReference type="EMBL" id="MFH0271273.1"/>
    </source>
</evidence>
<keyword evidence="3" id="KW-1185">Reference proteome</keyword>
<dbReference type="InterPro" id="IPR036388">
    <property type="entry name" value="WH-like_DNA-bd_sf"/>
</dbReference>
<dbReference type="InterPro" id="IPR000835">
    <property type="entry name" value="HTH_MarR-typ"/>
</dbReference>
<dbReference type="InterPro" id="IPR039422">
    <property type="entry name" value="MarR/SlyA-like"/>
</dbReference>
<accession>A0ABW7J862</accession>
<dbReference type="GeneID" id="48227912"/>
<dbReference type="PANTHER" id="PTHR33164:SF43">
    <property type="entry name" value="HTH-TYPE TRANSCRIPTIONAL REPRESSOR YETL"/>
    <property type="match status" value="1"/>
</dbReference>